<evidence type="ECO:0000313" key="4">
    <source>
        <dbReference type="EMBL" id="RZF49001.1"/>
    </source>
</evidence>
<evidence type="ECO:0000313" key="3">
    <source>
        <dbReference type="EMBL" id="RZF48835.1"/>
    </source>
</evidence>
<keyword evidence="2" id="KW-0732">Signal</keyword>
<reference evidence="3" key="2">
    <citation type="submission" date="2019-02" db="EMBL/GenBank/DDBJ databases">
        <authorList>
            <person name="Zhu J."/>
            <person name="Jiang F."/>
            <person name="Wang X."/>
            <person name="Yang P."/>
            <person name="Bao Y."/>
            <person name="Zhao W."/>
            <person name="Wang W."/>
            <person name="Lu H."/>
            <person name="Wang Q."/>
            <person name="Cui N."/>
            <person name="Li J."/>
            <person name="Chen X."/>
            <person name="Luo L."/>
            <person name="Yu J."/>
            <person name="Kang L."/>
            <person name="Cui F."/>
        </authorList>
    </citation>
    <scope>NUCLEOTIDE SEQUENCE</scope>
    <source>
        <strain evidence="3">Lst14</strain>
        <tissue evidence="3">Whole body</tissue>
    </source>
</reference>
<reference evidence="3 5" key="1">
    <citation type="journal article" date="2017" name="Gigascience">
        <title>Genome sequence of the small brown planthopper, Laodelphax striatellus.</title>
        <authorList>
            <person name="Zhu J."/>
            <person name="Jiang F."/>
            <person name="Wang X."/>
            <person name="Yang P."/>
            <person name="Bao Y."/>
            <person name="Zhao W."/>
            <person name="Wang W."/>
            <person name="Lu H."/>
            <person name="Wang Q."/>
            <person name="Cui N."/>
            <person name="Li J."/>
            <person name="Chen X."/>
            <person name="Luo L."/>
            <person name="Yu J."/>
            <person name="Kang L."/>
            <person name="Cui F."/>
        </authorList>
    </citation>
    <scope>NUCLEOTIDE SEQUENCE [LARGE SCALE GENOMIC DNA]</scope>
    <source>
        <strain evidence="3">Lst14</strain>
        <tissue evidence="3">Whole body</tissue>
    </source>
</reference>
<feature type="transmembrane region" description="Helical" evidence="1">
    <location>
        <begin position="344"/>
        <end position="364"/>
    </location>
</feature>
<evidence type="ECO:0000256" key="2">
    <source>
        <dbReference type="SAM" id="SignalP"/>
    </source>
</evidence>
<evidence type="ECO:0000256" key="1">
    <source>
        <dbReference type="SAM" id="Phobius"/>
    </source>
</evidence>
<feature type="signal peptide" evidence="2">
    <location>
        <begin position="1"/>
        <end position="16"/>
    </location>
</feature>
<comment type="caution">
    <text evidence="3">The sequence shown here is derived from an EMBL/GenBank/DDBJ whole genome shotgun (WGS) entry which is preliminary data.</text>
</comment>
<gene>
    <name evidence="3" type="ORF">LSTR_LSTR003215</name>
    <name evidence="4" type="ORF">LSTR_LSTR014506</name>
</gene>
<organism evidence="3 5">
    <name type="scientific">Laodelphax striatellus</name>
    <name type="common">Small brown planthopper</name>
    <name type="synonym">Delphax striatella</name>
    <dbReference type="NCBI Taxonomy" id="195883"/>
    <lineage>
        <taxon>Eukaryota</taxon>
        <taxon>Metazoa</taxon>
        <taxon>Ecdysozoa</taxon>
        <taxon>Arthropoda</taxon>
        <taxon>Hexapoda</taxon>
        <taxon>Insecta</taxon>
        <taxon>Pterygota</taxon>
        <taxon>Neoptera</taxon>
        <taxon>Paraneoptera</taxon>
        <taxon>Hemiptera</taxon>
        <taxon>Auchenorrhyncha</taxon>
        <taxon>Fulgoroidea</taxon>
        <taxon>Delphacidae</taxon>
        <taxon>Criomorphinae</taxon>
        <taxon>Laodelphax</taxon>
    </lineage>
</organism>
<keyword evidence="1" id="KW-1133">Transmembrane helix</keyword>
<dbReference type="EMBL" id="QKKF02000897">
    <property type="protein sequence ID" value="RZF48835.1"/>
    <property type="molecule type" value="Genomic_DNA"/>
</dbReference>
<dbReference type="OrthoDB" id="6614503at2759"/>
<sequence>MLNVLLLLLMISQVSEMKSAKNNYLTKTVNVKTVLFRETDRFRDCWSHRETSLLITRYHMQMLIPSGRPDDVKILSEYLTLCLSIVLQESKKLDKSNRLILTEASCDVLGGYINSYGLPFVFKMLYAGMAKVAPVKKLIDLSENFKSKLDTNGRGWITPIHTDNFLENVTPAKIVCNAYFDFCDALIFDDSTHSKNGTAIESCKVYSSVPLPILDNGRKPNAIGLPIKGMKVTNLNQFTTRKPILTIYYKTVTCCGDMLQLSSKVDCTRERAHFVRKFSNWLNSALVTLLNDNVCHPPLMGILKLKRTVNKSINHEKAVMMSITRSKENKKYNLKQKDSPVTHFIFFMISFFITALFWAVIFSLKSLGLADRRRDSGERIPVKLKFRECNSFTSNDSLRCSADVSDTEVKTKIKFTESFSNQNTQDVTAHYLFECNRNNHHQSEFSDEEYDTESSSTNGK</sequence>
<dbReference type="InParanoid" id="A0A482XRQ8"/>
<dbReference type="AlphaFoldDB" id="A0A482XRQ8"/>
<dbReference type="Proteomes" id="UP000291343">
    <property type="component" value="Unassembled WGS sequence"/>
</dbReference>
<feature type="chain" id="PRO_5036355148" evidence="2">
    <location>
        <begin position="17"/>
        <end position="460"/>
    </location>
</feature>
<name>A0A482XRQ8_LAOST</name>
<accession>A0A482XRQ8</accession>
<keyword evidence="1" id="KW-0472">Membrane</keyword>
<dbReference type="EMBL" id="QKKF02000613">
    <property type="protein sequence ID" value="RZF49001.1"/>
    <property type="molecule type" value="Genomic_DNA"/>
</dbReference>
<keyword evidence="5" id="KW-1185">Reference proteome</keyword>
<proteinExistence type="predicted"/>
<evidence type="ECO:0000313" key="5">
    <source>
        <dbReference type="Proteomes" id="UP000291343"/>
    </source>
</evidence>
<keyword evidence="1" id="KW-0812">Transmembrane</keyword>
<protein>
    <submittedName>
        <fullName evidence="3">Uncharacterized protein</fullName>
    </submittedName>
</protein>